<feature type="domain" description="HMG box" evidence="4">
    <location>
        <begin position="301"/>
        <end position="367"/>
    </location>
</feature>
<feature type="DNA-binding region" description="HMG box" evidence="1">
    <location>
        <begin position="426"/>
        <end position="494"/>
    </location>
</feature>
<evidence type="ECO:0000256" key="3">
    <source>
        <dbReference type="SAM" id="MobiDB-lite"/>
    </source>
</evidence>
<evidence type="ECO:0000313" key="6">
    <source>
        <dbReference type="Proteomes" id="UP001314170"/>
    </source>
</evidence>
<reference evidence="5 6" key="1">
    <citation type="submission" date="2024-01" db="EMBL/GenBank/DDBJ databases">
        <authorList>
            <person name="Waweru B."/>
        </authorList>
    </citation>
    <scope>NUCLEOTIDE SEQUENCE [LARGE SCALE GENOMIC DNA]</scope>
</reference>
<evidence type="ECO:0000256" key="2">
    <source>
        <dbReference type="SAM" id="Coils"/>
    </source>
</evidence>
<comment type="caution">
    <text evidence="5">The sequence shown here is derived from an EMBL/GenBank/DDBJ whole genome shotgun (WGS) entry which is preliminary data.</text>
</comment>
<keyword evidence="6" id="KW-1185">Reference proteome</keyword>
<feature type="region of interest" description="Disordered" evidence="3">
    <location>
        <begin position="281"/>
        <end position="300"/>
    </location>
</feature>
<evidence type="ECO:0000259" key="4">
    <source>
        <dbReference type="PROSITE" id="PS50118"/>
    </source>
</evidence>
<dbReference type="PANTHER" id="PTHR46912:SF1">
    <property type="entry name" value="HIGH MOBILITY GROUP B PROTEIN 13"/>
    <property type="match status" value="1"/>
</dbReference>
<feature type="domain" description="HMG box" evidence="4">
    <location>
        <begin position="180"/>
        <end position="248"/>
    </location>
</feature>
<feature type="coiled-coil region" evidence="2">
    <location>
        <begin position="476"/>
        <end position="503"/>
    </location>
</feature>
<dbReference type="Gene3D" id="1.10.30.10">
    <property type="entry name" value="High mobility group box domain"/>
    <property type="match status" value="3"/>
</dbReference>
<keyword evidence="1" id="KW-0539">Nucleus</keyword>
<name>A0AAV1RJC5_9ROSI</name>
<dbReference type="InterPro" id="IPR009071">
    <property type="entry name" value="HMG_box_dom"/>
</dbReference>
<feature type="compositionally biased region" description="Basic residues" evidence="3">
    <location>
        <begin position="12"/>
        <end position="22"/>
    </location>
</feature>
<feature type="compositionally biased region" description="Basic and acidic residues" evidence="3">
    <location>
        <begin position="284"/>
        <end position="300"/>
    </location>
</feature>
<dbReference type="PANTHER" id="PTHR46912">
    <property type="entry name" value="HIGH MOBILITY GROUP B PROTEIN 13"/>
    <property type="match status" value="1"/>
</dbReference>
<proteinExistence type="predicted"/>
<protein>
    <recommendedName>
        <fullName evidence="4">HMG box domain-containing protein</fullName>
    </recommendedName>
</protein>
<accession>A0AAV1RJC5</accession>
<dbReference type="InterPro" id="IPR044601">
    <property type="entry name" value="HMGB6/HMGB13"/>
</dbReference>
<sequence>MADTAVALIVPKKSRNNRKALKQKSPSTNEANIMAQKLSETSPASVLPPSDTDPTKENHESLSQPRPSPKKGKSKAAKAKQNKEASASSFEKDFQEMQEMLQQLKLEKEKTEVLMKEKDEMLKAKNEEIEMKGKEHEKMKMELKKLQKLKEFKPTMTLPFVQALNEKEQDKKKKKSGNEIKRPCPPYSLWCKDQWNEVKKENPEAEFKDISNILGAKWKTITAEEKKPYEEKYQAEKEAYLKVMTKEKRESEAMKLLEEDQKQKTAMELLEQYLQFKQEAYQEENNKKTKTTKKEKDPLKPKHPLSAFFLFSNERRAALLAENKNVLEVAKIAGEEWKNMTEKQRGPYEEIAKKNKEKYIQEMEAYKQKKDEEATNLKKEEEELMKLQKQEALQLLKKKEKTENIIKKTKEQRQKKQQQIVDPNKPKKPASSFLLFSKETRKSLLQERPGINNSTLTAMISVKWKELNQEERQIWNSKAAEAMEGYKKELEEYNKAVAATSNDKQQ</sequence>
<dbReference type="AlphaFoldDB" id="A0AAV1RJC5"/>
<feature type="compositionally biased region" description="Basic and acidic residues" evidence="3">
    <location>
        <begin position="403"/>
        <end position="414"/>
    </location>
</feature>
<feature type="domain" description="HMG box" evidence="4">
    <location>
        <begin position="426"/>
        <end position="494"/>
    </location>
</feature>
<feature type="compositionally biased region" description="Basic and acidic residues" evidence="3">
    <location>
        <begin position="165"/>
        <end position="182"/>
    </location>
</feature>
<dbReference type="GO" id="GO:0005634">
    <property type="term" value="C:nucleus"/>
    <property type="evidence" value="ECO:0007669"/>
    <property type="project" value="UniProtKB-UniRule"/>
</dbReference>
<feature type="region of interest" description="Disordered" evidence="3">
    <location>
        <begin position="163"/>
        <end position="182"/>
    </location>
</feature>
<dbReference type="CDD" id="cd22006">
    <property type="entry name" value="HMG-box_AtHMGB6-like_rpt1"/>
    <property type="match status" value="1"/>
</dbReference>
<feature type="compositionally biased region" description="Basic residues" evidence="3">
    <location>
        <begin position="68"/>
        <end position="80"/>
    </location>
</feature>
<dbReference type="Proteomes" id="UP001314170">
    <property type="component" value="Unassembled WGS sequence"/>
</dbReference>
<dbReference type="PROSITE" id="PS50118">
    <property type="entry name" value="HMG_BOX_2"/>
    <property type="match status" value="3"/>
</dbReference>
<dbReference type="GO" id="GO:0003677">
    <property type="term" value="F:DNA binding"/>
    <property type="evidence" value="ECO:0007669"/>
    <property type="project" value="UniProtKB-UniRule"/>
</dbReference>
<feature type="DNA-binding region" description="HMG box" evidence="1">
    <location>
        <begin position="301"/>
        <end position="367"/>
    </location>
</feature>
<dbReference type="Pfam" id="PF00505">
    <property type="entry name" value="HMG_box"/>
    <property type="match status" value="3"/>
</dbReference>
<feature type="DNA-binding region" description="HMG box" evidence="1">
    <location>
        <begin position="180"/>
        <end position="248"/>
    </location>
</feature>
<gene>
    <name evidence="5" type="ORF">DCAF_LOCUS10687</name>
</gene>
<feature type="region of interest" description="Disordered" evidence="3">
    <location>
        <begin position="403"/>
        <end position="434"/>
    </location>
</feature>
<dbReference type="InterPro" id="IPR036910">
    <property type="entry name" value="HMG_box_dom_sf"/>
</dbReference>
<feature type="region of interest" description="Disordered" evidence="3">
    <location>
        <begin position="1"/>
        <end position="94"/>
    </location>
</feature>
<dbReference type="SMART" id="SM00398">
    <property type="entry name" value="HMG"/>
    <property type="match status" value="3"/>
</dbReference>
<evidence type="ECO:0000256" key="1">
    <source>
        <dbReference type="PROSITE-ProRule" id="PRU00267"/>
    </source>
</evidence>
<organism evidence="5 6">
    <name type="scientific">Dovyalis caffra</name>
    <dbReference type="NCBI Taxonomy" id="77055"/>
    <lineage>
        <taxon>Eukaryota</taxon>
        <taxon>Viridiplantae</taxon>
        <taxon>Streptophyta</taxon>
        <taxon>Embryophyta</taxon>
        <taxon>Tracheophyta</taxon>
        <taxon>Spermatophyta</taxon>
        <taxon>Magnoliopsida</taxon>
        <taxon>eudicotyledons</taxon>
        <taxon>Gunneridae</taxon>
        <taxon>Pentapetalae</taxon>
        <taxon>rosids</taxon>
        <taxon>fabids</taxon>
        <taxon>Malpighiales</taxon>
        <taxon>Salicaceae</taxon>
        <taxon>Flacourtieae</taxon>
        <taxon>Dovyalis</taxon>
    </lineage>
</organism>
<keyword evidence="2" id="KW-0175">Coiled coil</keyword>
<dbReference type="SUPFAM" id="SSF47095">
    <property type="entry name" value="HMG-box"/>
    <property type="match status" value="3"/>
</dbReference>
<dbReference type="EMBL" id="CAWUPB010000994">
    <property type="protein sequence ID" value="CAK7335687.1"/>
    <property type="molecule type" value="Genomic_DNA"/>
</dbReference>
<evidence type="ECO:0000313" key="5">
    <source>
        <dbReference type="EMBL" id="CAK7335687.1"/>
    </source>
</evidence>
<keyword evidence="1" id="KW-0238">DNA-binding</keyword>